<dbReference type="RefSeq" id="WP_175035014.1">
    <property type="nucleotide sequence ID" value="NZ_CABVPW010000048.1"/>
</dbReference>
<protein>
    <submittedName>
        <fullName evidence="1">Uncharacterized protein</fullName>
    </submittedName>
</protein>
<reference evidence="1 2" key="1">
    <citation type="submission" date="2019-09" db="EMBL/GenBank/DDBJ databases">
        <authorList>
            <person name="Depoorter E."/>
        </authorList>
    </citation>
    <scope>NUCLEOTIDE SEQUENCE [LARGE SCALE GENOMIC DNA]</scope>
    <source>
        <strain evidence="1">LMG 23254</strain>
    </source>
</reference>
<dbReference type="AlphaFoldDB" id="A0A6P2RUD3"/>
<gene>
    <name evidence="1" type="ORF">BLA23254_06954</name>
</gene>
<evidence type="ECO:0000313" key="2">
    <source>
        <dbReference type="Proteomes" id="UP000494218"/>
    </source>
</evidence>
<accession>A0A6P2RUD3</accession>
<organism evidence="1 2">
    <name type="scientific">Burkholderia lata (strain ATCC 17760 / DSM 23089 / LMG 22485 / NCIMB 9086 / R18194 / 383)</name>
    <dbReference type="NCBI Taxonomy" id="482957"/>
    <lineage>
        <taxon>Bacteria</taxon>
        <taxon>Pseudomonadati</taxon>
        <taxon>Pseudomonadota</taxon>
        <taxon>Betaproteobacteria</taxon>
        <taxon>Burkholderiales</taxon>
        <taxon>Burkholderiaceae</taxon>
        <taxon>Burkholderia</taxon>
        <taxon>Burkholderia cepacia complex</taxon>
    </lineage>
</organism>
<proteinExistence type="predicted"/>
<evidence type="ECO:0000313" key="1">
    <source>
        <dbReference type="EMBL" id="VWC40802.1"/>
    </source>
</evidence>
<dbReference type="Proteomes" id="UP000494218">
    <property type="component" value="Unassembled WGS sequence"/>
</dbReference>
<name>A0A6P2RUD3_BURL3</name>
<dbReference type="EMBL" id="CABVPW010000048">
    <property type="protein sequence ID" value="VWC40802.1"/>
    <property type="molecule type" value="Genomic_DNA"/>
</dbReference>
<sequence length="92" mass="10124">MTSEKELYELIERAQSVGAIVTVTHDGSKDARDPRGFIQSIQVSNLDGIGPHPMSPLHAAERLREALREPFGWLLAGTSHPDMEGDHPVEHS</sequence>